<dbReference type="PANTHER" id="PTHR22897:SF8">
    <property type="entry name" value="SULFHYDRYL OXIDASE"/>
    <property type="match status" value="1"/>
</dbReference>
<dbReference type="PROSITE" id="PS51324">
    <property type="entry name" value="ERV_ALR"/>
    <property type="match status" value="1"/>
</dbReference>
<keyword evidence="10" id="KW-1185">Reference proteome</keyword>
<dbReference type="EC" id="1.8.3.2" evidence="7"/>
<dbReference type="Gene3D" id="1.20.120.310">
    <property type="entry name" value="ERV/ALR sulfhydryl oxidase domain"/>
    <property type="match status" value="1"/>
</dbReference>
<comment type="cofactor">
    <cofactor evidence="1 7">
        <name>FAD</name>
        <dbReference type="ChEBI" id="CHEBI:57692"/>
    </cofactor>
</comment>
<dbReference type="InParanoid" id="D7G5C1"/>
<dbReference type="GO" id="GO:0005615">
    <property type="term" value="C:extracellular space"/>
    <property type="evidence" value="ECO:0007669"/>
    <property type="project" value="TreeGrafter"/>
</dbReference>
<name>D7G5C1_ECTSI</name>
<keyword evidence="5 7" id="KW-0560">Oxidoreductase</keyword>
<accession>D7G5C1</accession>
<dbReference type="OMA" id="WINKQTH"/>
<dbReference type="GO" id="GO:0003756">
    <property type="term" value="F:protein disulfide isomerase activity"/>
    <property type="evidence" value="ECO:0007669"/>
    <property type="project" value="TreeGrafter"/>
</dbReference>
<dbReference type="GO" id="GO:0016971">
    <property type="term" value="F:flavin-dependent sulfhydryl oxidase activity"/>
    <property type="evidence" value="ECO:0007669"/>
    <property type="project" value="InterPro"/>
</dbReference>
<dbReference type="EMBL" id="FN648852">
    <property type="protein sequence ID" value="CBJ27275.1"/>
    <property type="molecule type" value="Genomic_DNA"/>
</dbReference>
<dbReference type="PANTHER" id="PTHR22897">
    <property type="entry name" value="QUIESCIN Q6-RELATED SULFHYDRYL OXIDASE"/>
    <property type="match status" value="1"/>
</dbReference>
<dbReference type="InterPro" id="IPR036249">
    <property type="entry name" value="Thioredoxin-like_sf"/>
</dbReference>
<dbReference type="GO" id="GO:0006457">
    <property type="term" value="P:protein folding"/>
    <property type="evidence" value="ECO:0007669"/>
    <property type="project" value="TreeGrafter"/>
</dbReference>
<dbReference type="OrthoDB" id="59470at2759"/>
<dbReference type="CDD" id="cd02961">
    <property type="entry name" value="PDI_a_family"/>
    <property type="match status" value="1"/>
</dbReference>
<sequence length="451" mass="49817">MLNNTTHWTLENPGAAFQWERVGTALRDTQVHVGAVNCLKHRELCSSLHVPSYPTLMAINSPGEPGGTADDPAKKVLKKGTHSFEAVMDLIKGEFAGVLENVTVPDAAAVEVVNVKVKGREKDRRVRGQRRASEERGAGAPCILRIEDAAVSVRFVLRNEVFTQGTSLDEERMGALLSFLELLATTFPGKMNRVSFRSLATDLRRDPSLNDIARWDKRIGNFHIGSFAPGKRDNWPAANIERGTEPEVSHYTSGLWSLFHLLSVSEAPMKQNPYAVMEGIASFVDNFFRCEVCRSHFMEMYSTCDNGRCDIPKPANVRGQHTSQGEPALALWVWRAHNTVNGRLALEGDEEVGPYDRGLWPSAKACKQCWSGFPQGKDKPSWSETEVLKLLKRTFSCPEIAGEGPDASGRGWAVNGVMLCAVVAVVMWARRWTELRGVGLSKKRGDSAPDV</sequence>
<dbReference type="STRING" id="2880.D7G5C1"/>
<evidence type="ECO:0000256" key="5">
    <source>
        <dbReference type="ARBA" id="ARBA00023002"/>
    </source>
</evidence>
<dbReference type="InterPro" id="IPR039798">
    <property type="entry name" value="Sulfhydryl_oxidase"/>
</dbReference>
<feature type="domain" description="ERV/ALR sulfhydryl oxidase" evidence="8">
    <location>
        <begin position="244"/>
        <end position="360"/>
    </location>
</feature>
<dbReference type="SUPFAM" id="SSF69000">
    <property type="entry name" value="FAD-dependent thiol oxidase"/>
    <property type="match status" value="1"/>
</dbReference>
<evidence type="ECO:0000313" key="9">
    <source>
        <dbReference type="EMBL" id="CBJ27275.1"/>
    </source>
</evidence>
<evidence type="ECO:0000256" key="4">
    <source>
        <dbReference type="ARBA" id="ARBA00022827"/>
    </source>
</evidence>
<keyword evidence="2 7" id="KW-0285">Flavoprotein</keyword>
<dbReference type="InterPro" id="IPR036774">
    <property type="entry name" value="ERV/ALR_sulphydryl_oxid_sf"/>
</dbReference>
<evidence type="ECO:0000256" key="2">
    <source>
        <dbReference type="ARBA" id="ARBA00022630"/>
    </source>
</evidence>
<evidence type="ECO:0000256" key="1">
    <source>
        <dbReference type="ARBA" id="ARBA00001974"/>
    </source>
</evidence>
<dbReference type="GO" id="GO:0000139">
    <property type="term" value="C:Golgi membrane"/>
    <property type="evidence" value="ECO:0007669"/>
    <property type="project" value="TreeGrafter"/>
</dbReference>
<evidence type="ECO:0000256" key="6">
    <source>
        <dbReference type="ARBA" id="ARBA00023157"/>
    </source>
</evidence>
<dbReference type="Pfam" id="PF04777">
    <property type="entry name" value="Evr1_Alr"/>
    <property type="match status" value="1"/>
</dbReference>
<keyword evidence="3" id="KW-0732">Signal</keyword>
<dbReference type="eggNOG" id="KOG1731">
    <property type="taxonomic scope" value="Eukaryota"/>
</dbReference>
<keyword evidence="4 7" id="KW-0274">FAD</keyword>
<evidence type="ECO:0000259" key="8">
    <source>
        <dbReference type="PROSITE" id="PS51324"/>
    </source>
</evidence>
<evidence type="ECO:0000256" key="7">
    <source>
        <dbReference type="RuleBase" id="RU371123"/>
    </source>
</evidence>
<dbReference type="SUPFAM" id="SSF52833">
    <property type="entry name" value="Thioredoxin-like"/>
    <property type="match status" value="1"/>
</dbReference>
<proteinExistence type="predicted"/>
<protein>
    <recommendedName>
        <fullName evidence="7">Sulfhydryl oxidase</fullName>
        <ecNumber evidence="7">1.8.3.2</ecNumber>
    </recommendedName>
</protein>
<keyword evidence="6" id="KW-1015">Disulfide bond</keyword>
<reference evidence="9 10" key="1">
    <citation type="journal article" date="2010" name="Nature">
        <title>The Ectocarpus genome and the independent evolution of multicellularity in brown algae.</title>
        <authorList>
            <person name="Cock J.M."/>
            <person name="Sterck L."/>
            <person name="Rouze P."/>
            <person name="Scornet D."/>
            <person name="Allen A.E."/>
            <person name="Amoutzias G."/>
            <person name="Anthouard V."/>
            <person name="Artiguenave F."/>
            <person name="Aury J.M."/>
            <person name="Badger J.H."/>
            <person name="Beszteri B."/>
            <person name="Billiau K."/>
            <person name="Bonnet E."/>
            <person name="Bothwell J.H."/>
            <person name="Bowler C."/>
            <person name="Boyen C."/>
            <person name="Brownlee C."/>
            <person name="Carrano C.J."/>
            <person name="Charrier B."/>
            <person name="Cho G.Y."/>
            <person name="Coelho S.M."/>
            <person name="Collen J."/>
            <person name="Corre E."/>
            <person name="Da Silva C."/>
            <person name="Delage L."/>
            <person name="Delaroque N."/>
            <person name="Dittami S.M."/>
            <person name="Doulbeau S."/>
            <person name="Elias M."/>
            <person name="Farnham G."/>
            <person name="Gachon C.M."/>
            <person name="Gschloessl B."/>
            <person name="Heesch S."/>
            <person name="Jabbari K."/>
            <person name="Jubin C."/>
            <person name="Kawai H."/>
            <person name="Kimura K."/>
            <person name="Kloareg B."/>
            <person name="Kupper F.C."/>
            <person name="Lang D."/>
            <person name="Le Bail A."/>
            <person name="Leblanc C."/>
            <person name="Lerouge P."/>
            <person name="Lohr M."/>
            <person name="Lopez P.J."/>
            <person name="Martens C."/>
            <person name="Maumus F."/>
            <person name="Michel G."/>
            <person name="Miranda-Saavedra D."/>
            <person name="Morales J."/>
            <person name="Moreau H."/>
            <person name="Motomura T."/>
            <person name="Nagasato C."/>
            <person name="Napoli C.A."/>
            <person name="Nelson D.R."/>
            <person name="Nyvall-Collen P."/>
            <person name="Peters A.F."/>
            <person name="Pommier C."/>
            <person name="Potin P."/>
            <person name="Poulain J."/>
            <person name="Quesneville H."/>
            <person name="Read B."/>
            <person name="Rensing S.A."/>
            <person name="Ritter A."/>
            <person name="Rousvoal S."/>
            <person name="Samanta M."/>
            <person name="Samson G."/>
            <person name="Schroeder D.C."/>
            <person name="Segurens B."/>
            <person name="Strittmatter M."/>
            <person name="Tonon T."/>
            <person name="Tregear J.W."/>
            <person name="Valentin K."/>
            <person name="von Dassow P."/>
            <person name="Yamagishi T."/>
            <person name="Van de Peer Y."/>
            <person name="Wincker P."/>
        </authorList>
    </citation>
    <scope>NUCLEOTIDE SEQUENCE [LARGE SCALE GENOMIC DNA]</scope>
    <source>
        <strain evidence="10">Ec32 / CCAP1310/4</strain>
    </source>
</reference>
<gene>
    <name evidence="9" type="ORF">Esi_0063_0120</name>
</gene>
<evidence type="ECO:0000313" key="10">
    <source>
        <dbReference type="Proteomes" id="UP000002630"/>
    </source>
</evidence>
<dbReference type="Gene3D" id="3.40.30.10">
    <property type="entry name" value="Glutaredoxin"/>
    <property type="match status" value="1"/>
</dbReference>
<dbReference type="Proteomes" id="UP000002630">
    <property type="component" value="Linkage Group LG17"/>
</dbReference>
<dbReference type="AlphaFoldDB" id="D7G5C1"/>
<comment type="catalytic activity">
    <reaction evidence="7">
        <text>2 R'C(R)SH + O2 = R'C(R)S-S(R)CR' + H2O2</text>
        <dbReference type="Rhea" id="RHEA:17357"/>
        <dbReference type="ChEBI" id="CHEBI:15379"/>
        <dbReference type="ChEBI" id="CHEBI:16240"/>
        <dbReference type="ChEBI" id="CHEBI:16520"/>
        <dbReference type="ChEBI" id="CHEBI:17412"/>
        <dbReference type="EC" id="1.8.3.2"/>
    </reaction>
</comment>
<dbReference type="InterPro" id="IPR017905">
    <property type="entry name" value="ERV/ALR_sulphydryl_oxidase"/>
</dbReference>
<organism evidence="9 10">
    <name type="scientific">Ectocarpus siliculosus</name>
    <name type="common">Brown alga</name>
    <name type="synonym">Conferva siliculosa</name>
    <dbReference type="NCBI Taxonomy" id="2880"/>
    <lineage>
        <taxon>Eukaryota</taxon>
        <taxon>Sar</taxon>
        <taxon>Stramenopiles</taxon>
        <taxon>Ochrophyta</taxon>
        <taxon>PX clade</taxon>
        <taxon>Phaeophyceae</taxon>
        <taxon>Ectocarpales</taxon>
        <taxon>Ectocarpaceae</taxon>
        <taxon>Ectocarpus</taxon>
    </lineage>
</organism>
<evidence type="ECO:0000256" key="3">
    <source>
        <dbReference type="ARBA" id="ARBA00022729"/>
    </source>
</evidence>
<dbReference type="EMBL" id="FN649742">
    <property type="protein sequence ID" value="CBJ27275.1"/>
    <property type="molecule type" value="Genomic_DNA"/>
</dbReference>